<dbReference type="AlphaFoldDB" id="A0A3R7HL56"/>
<evidence type="ECO:0000256" key="1">
    <source>
        <dbReference type="SAM" id="MobiDB-lite"/>
    </source>
</evidence>
<comment type="caution">
    <text evidence="3">The sequence shown here is derived from an EMBL/GenBank/DDBJ whole genome shotgun (WGS) entry which is preliminary data.</text>
</comment>
<dbReference type="OrthoDB" id="186853at2157"/>
<keyword evidence="4" id="KW-1185">Reference proteome</keyword>
<evidence type="ECO:0000313" key="4">
    <source>
        <dbReference type="Proteomes" id="UP000283805"/>
    </source>
</evidence>
<accession>A0A3R7HL56</accession>
<evidence type="ECO:0000259" key="2">
    <source>
        <dbReference type="Pfam" id="PF24351"/>
    </source>
</evidence>
<feature type="region of interest" description="Disordered" evidence="1">
    <location>
        <begin position="1"/>
        <end position="43"/>
    </location>
</feature>
<gene>
    <name evidence="3" type="ORF">ATJ93_1391</name>
</gene>
<dbReference type="Pfam" id="PF24351">
    <property type="entry name" value="DUF7511"/>
    <property type="match status" value="1"/>
</dbReference>
<dbReference type="Proteomes" id="UP000283805">
    <property type="component" value="Unassembled WGS sequence"/>
</dbReference>
<dbReference type="RefSeq" id="WP_170155489.1">
    <property type="nucleotide sequence ID" value="NZ_RAPO01000001.1"/>
</dbReference>
<name>A0A3R7HL56_9EURY</name>
<proteinExistence type="predicted"/>
<reference evidence="3 4" key="1">
    <citation type="submission" date="2018-09" db="EMBL/GenBank/DDBJ databases">
        <title>Genomic Encyclopedia of Archaeal and Bacterial Type Strains, Phase II (KMG-II): from individual species to whole genera.</title>
        <authorList>
            <person name="Goeker M."/>
        </authorList>
    </citation>
    <scope>NUCLEOTIDE SEQUENCE [LARGE SCALE GENOMIC DNA]</scope>
    <source>
        <strain evidence="3 4">DSM 13151</strain>
    </source>
</reference>
<protein>
    <recommendedName>
        <fullName evidence="2">DUF7511 domain-containing protein</fullName>
    </recommendedName>
</protein>
<feature type="domain" description="DUF7511" evidence="2">
    <location>
        <begin position="44"/>
        <end position="89"/>
    </location>
</feature>
<feature type="compositionally biased region" description="Basic and acidic residues" evidence="1">
    <location>
        <begin position="10"/>
        <end position="19"/>
    </location>
</feature>
<dbReference type="EMBL" id="RAPO01000001">
    <property type="protein sequence ID" value="RKD98384.1"/>
    <property type="molecule type" value="Genomic_DNA"/>
</dbReference>
<evidence type="ECO:0000313" key="3">
    <source>
        <dbReference type="EMBL" id="RKD98384.1"/>
    </source>
</evidence>
<dbReference type="InterPro" id="IPR055933">
    <property type="entry name" value="DUF7511"/>
</dbReference>
<sequence length="89" mass="9533">MSVNGAASNPDDHSDRDGTDGADAPEWNGSKTPGPDETPRSTLLSVVLESESTGRPTCTIYPPDVAAPYRTTTWITAHGDAFVSLEEWR</sequence>
<organism evidence="3 4">
    <name type="scientific">Halopiger aswanensis</name>
    <dbReference type="NCBI Taxonomy" id="148449"/>
    <lineage>
        <taxon>Archaea</taxon>
        <taxon>Methanobacteriati</taxon>
        <taxon>Methanobacteriota</taxon>
        <taxon>Stenosarchaea group</taxon>
        <taxon>Halobacteria</taxon>
        <taxon>Halobacteriales</taxon>
        <taxon>Natrialbaceae</taxon>
        <taxon>Halopiger</taxon>
    </lineage>
</organism>